<protein>
    <submittedName>
        <fullName evidence="2">Uncharacterized protein</fullName>
    </submittedName>
</protein>
<reference evidence="2" key="1">
    <citation type="journal article" date="2020" name="Nature">
        <title>Giant virus diversity and host interactions through global metagenomics.</title>
        <authorList>
            <person name="Schulz F."/>
            <person name="Roux S."/>
            <person name="Paez-Espino D."/>
            <person name="Jungbluth S."/>
            <person name="Walsh D.A."/>
            <person name="Denef V.J."/>
            <person name="McMahon K.D."/>
            <person name="Konstantinidis K.T."/>
            <person name="Eloe-Fadrosh E.A."/>
            <person name="Kyrpides N.C."/>
            <person name="Woyke T."/>
        </authorList>
    </citation>
    <scope>NUCLEOTIDE SEQUENCE</scope>
    <source>
        <strain evidence="2">GVMAG-M-3300023184-50</strain>
    </source>
</reference>
<accession>A0A6C0I767</accession>
<evidence type="ECO:0000313" key="2">
    <source>
        <dbReference type="EMBL" id="QHT88245.1"/>
    </source>
</evidence>
<proteinExistence type="predicted"/>
<keyword evidence="1" id="KW-1133">Transmembrane helix</keyword>
<feature type="transmembrane region" description="Helical" evidence="1">
    <location>
        <begin position="32"/>
        <end position="54"/>
    </location>
</feature>
<keyword evidence="1" id="KW-0472">Membrane</keyword>
<organism evidence="2">
    <name type="scientific">viral metagenome</name>
    <dbReference type="NCBI Taxonomy" id="1070528"/>
    <lineage>
        <taxon>unclassified sequences</taxon>
        <taxon>metagenomes</taxon>
        <taxon>organismal metagenomes</taxon>
    </lineage>
</organism>
<dbReference type="AlphaFoldDB" id="A0A6C0I767"/>
<dbReference type="EMBL" id="MN740114">
    <property type="protein sequence ID" value="QHT88245.1"/>
    <property type="molecule type" value="Genomic_DNA"/>
</dbReference>
<evidence type="ECO:0000256" key="1">
    <source>
        <dbReference type="SAM" id="Phobius"/>
    </source>
</evidence>
<name>A0A6C0I767_9ZZZZ</name>
<keyword evidence="1" id="KW-0812">Transmembrane</keyword>
<sequence>MSFNLVDSNLMSRVQNNLAESRKFRVGYGATWFNILIFIVIVGLALSFLVAQYYSTKLVLQAKESRKDIPRQELFWNNSVRNSIEM</sequence>